<dbReference type="InterPro" id="IPR009749">
    <property type="entry name" value="DUF1315"/>
</dbReference>
<sequence length="92" mass="10430">MSSFQQAIANMPEDVYQRLKTAVELGKWPDGAVLTPAQKESSMQAVLAWQAMHNDNPEHMTIGKGGELVMKSKSELRRQFRDEAEITRQKLN</sequence>
<dbReference type="STRING" id="1414654.BFR47_15545"/>
<organism evidence="1 2">
    <name type="scientific">Oceanisphaera psychrotolerans</name>
    <dbReference type="NCBI Taxonomy" id="1414654"/>
    <lineage>
        <taxon>Bacteria</taxon>
        <taxon>Pseudomonadati</taxon>
        <taxon>Pseudomonadota</taxon>
        <taxon>Gammaproteobacteria</taxon>
        <taxon>Aeromonadales</taxon>
        <taxon>Aeromonadaceae</taxon>
        <taxon>Oceanisphaera</taxon>
    </lineage>
</organism>
<evidence type="ECO:0000313" key="1">
    <source>
        <dbReference type="EMBL" id="OIN08151.1"/>
    </source>
</evidence>
<reference evidence="1 2" key="1">
    <citation type="submission" date="2016-07" db="EMBL/GenBank/DDBJ databases">
        <title>Draft Genome Sequence of Oceanisphaera psychrotolerans, isolated from coastal sediment samples.</title>
        <authorList>
            <person name="Zhuo S."/>
            <person name="Ruan Z."/>
        </authorList>
    </citation>
    <scope>NUCLEOTIDE SEQUENCE [LARGE SCALE GENOMIC DNA]</scope>
    <source>
        <strain evidence="1 2">LAM-WHM-ZC</strain>
    </source>
</reference>
<dbReference type="OrthoDB" id="5616307at2"/>
<evidence type="ECO:0000313" key="2">
    <source>
        <dbReference type="Proteomes" id="UP000243073"/>
    </source>
</evidence>
<dbReference type="Proteomes" id="UP000243073">
    <property type="component" value="Unassembled WGS sequence"/>
</dbReference>
<keyword evidence="2" id="KW-1185">Reference proteome</keyword>
<dbReference type="AlphaFoldDB" id="A0A1J4QEJ5"/>
<dbReference type="Pfam" id="PF07023">
    <property type="entry name" value="DUF1315"/>
    <property type="match status" value="1"/>
</dbReference>
<dbReference type="EMBL" id="MDKE01000028">
    <property type="protein sequence ID" value="OIN08151.1"/>
    <property type="molecule type" value="Genomic_DNA"/>
</dbReference>
<comment type="caution">
    <text evidence="1">The sequence shown here is derived from an EMBL/GenBank/DDBJ whole genome shotgun (WGS) entry which is preliminary data.</text>
</comment>
<gene>
    <name evidence="1" type="ORF">BFR47_15545</name>
</gene>
<proteinExistence type="predicted"/>
<dbReference type="RefSeq" id="WP_071473078.1">
    <property type="nucleotide sequence ID" value="NZ_MDKE01000028.1"/>
</dbReference>
<protein>
    <submittedName>
        <fullName evidence="1">Uncharacterized protein</fullName>
    </submittedName>
</protein>
<accession>A0A1J4QEJ5</accession>
<name>A0A1J4QEJ5_9GAMM</name>